<organism evidence="3 4">
    <name type="scientific">Porphyromonas miyakawae</name>
    <dbReference type="NCBI Taxonomy" id="3137470"/>
    <lineage>
        <taxon>Bacteria</taxon>
        <taxon>Pseudomonadati</taxon>
        <taxon>Bacteroidota</taxon>
        <taxon>Bacteroidia</taxon>
        <taxon>Bacteroidales</taxon>
        <taxon>Porphyromonadaceae</taxon>
        <taxon>Porphyromonas</taxon>
    </lineage>
</organism>
<evidence type="ECO:0000313" key="3">
    <source>
        <dbReference type="EMBL" id="GAB1251976.1"/>
    </source>
</evidence>
<keyword evidence="4" id="KW-1185">Reference proteome</keyword>
<proteinExistence type="predicted"/>
<dbReference type="Proteomes" id="UP001628220">
    <property type="component" value="Unassembled WGS sequence"/>
</dbReference>
<sequence>MGGMLPYPYTPTVAHIDRLTPKDEALSTRQRSTAAACRLLELLLNNHIELAHLNSGKPFLFNYACSLSIAHSEHYVAVLIAPAARFVGIDIEEPREKLLTSAPRFMHHKELAHFHSLAGRHEAMEYALKVWCAKEAAFKAIPQASAGFASDYLLDNGYILYYPTLRSFPVTFYRSRAYLLASVCIAALTE</sequence>
<evidence type="ECO:0000256" key="1">
    <source>
        <dbReference type="ARBA" id="ARBA00022679"/>
    </source>
</evidence>
<name>A0ABQ0E2Q9_9PORP</name>
<comment type="caution">
    <text evidence="3">The sequence shown here is derived from an EMBL/GenBank/DDBJ whole genome shotgun (WGS) entry which is preliminary data.</text>
</comment>
<dbReference type="InterPro" id="IPR008278">
    <property type="entry name" value="4-PPantetheinyl_Trfase_dom"/>
</dbReference>
<evidence type="ECO:0000259" key="2">
    <source>
        <dbReference type="Pfam" id="PF01648"/>
    </source>
</evidence>
<evidence type="ECO:0000313" key="4">
    <source>
        <dbReference type="Proteomes" id="UP001628220"/>
    </source>
</evidence>
<accession>A0ABQ0E2Q9</accession>
<reference evidence="3 4" key="1">
    <citation type="journal article" date="2025" name="Int. J. Syst. Evol. Microbiol.">
        <title>Desulfovibrio falkowii sp. nov., Porphyromonas miyakawae sp. nov., Mediterraneibacter flintii sp. nov. and Owariibacterium komagatae gen. nov., sp. nov., isolated from human faeces.</title>
        <authorList>
            <person name="Hamaguchi T."/>
            <person name="Ohara M."/>
            <person name="Hisatomi A."/>
            <person name="Sekiguchi K."/>
            <person name="Takeda J.I."/>
            <person name="Ueyama J."/>
            <person name="Ito M."/>
            <person name="Nishiwaki H."/>
            <person name="Ogi T."/>
            <person name="Hirayama M."/>
            <person name="Ohkuma M."/>
            <person name="Sakamoto M."/>
            <person name="Ohno K."/>
        </authorList>
    </citation>
    <scope>NUCLEOTIDE SEQUENCE [LARGE SCALE GENOMIC DNA]</scope>
    <source>
        <strain evidence="3 4">13CB11C</strain>
    </source>
</reference>
<gene>
    <name evidence="3" type="ORF">Tsumi_10820</name>
</gene>
<dbReference type="InterPro" id="IPR037143">
    <property type="entry name" value="4-PPantetheinyl_Trfase_dom_sf"/>
</dbReference>
<protein>
    <recommendedName>
        <fullName evidence="2">4'-phosphopantetheinyl transferase domain-containing protein</fullName>
    </recommendedName>
</protein>
<dbReference type="EMBL" id="BAAFSF010000004">
    <property type="protein sequence ID" value="GAB1251976.1"/>
    <property type="molecule type" value="Genomic_DNA"/>
</dbReference>
<dbReference type="Pfam" id="PF01648">
    <property type="entry name" value="ACPS"/>
    <property type="match status" value="1"/>
</dbReference>
<feature type="domain" description="4'-phosphopantetheinyl transferase" evidence="2">
    <location>
        <begin position="87"/>
        <end position="142"/>
    </location>
</feature>
<dbReference type="Gene3D" id="3.90.470.20">
    <property type="entry name" value="4'-phosphopantetheinyl transferase domain"/>
    <property type="match status" value="2"/>
</dbReference>
<dbReference type="SUPFAM" id="SSF56214">
    <property type="entry name" value="4'-phosphopantetheinyl transferase"/>
    <property type="match status" value="2"/>
</dbReference>
<keyword evidence="1" id="KW-0808">Transferase</keyword>